<protein>
    <submittedName>
        <fullName evidence="3">Uncharacterized protein</fullName>
    </submittedName>
</protein>
<keyword evidence="2" id="KW-0812">Transmembrane</keyword>
<feature type="compositionally biased region" description="Polar residues" evidence="1">
    <location>
        <begin position="212"/>
        <end position="230"/>
    </location>
</feature>
<keyword evidence="2" id="KW-0472">Membrane</keyword>
<feature type="region of interest" description="Disordered" evidence="1">
    <location>
        <begin position="43"/>
        <end position="70"/>
    </location>
</feature>
<name>A0A8H3FQU8_9LECA</name>
<evidence type="ECO:0000256" key="1">
    <source>
        <dbReference type="SAM" id="MobiDB-lite"/>
    </source>
</evidence>
<feature type="region of interest" description="Disordered" evidence="1">
    <location>
        <begin position="310"/>
        <end position="337"/>
    </location>
</feature>
<comment type="caution">
    <text evidence="3">The sequence shown here is derived from an EMBL/GenBank/DDBJ whole genome shotgun (WGS) entry which is preliminary data.</text>
</comment>
<gene>
    <name evidence="3" type="ORF">GOMPHAMPRED_005328</name>
</gene>
<keyword evidence="4" id="KW-1185">Reference proteome</keyword>
<evidence type="ECO:0000256" key="2">
    <source>
        <dbReference type="SAM" id="Phobius"/>
    </source>
</evidence>
<dbReference type="OrthoDB" id="5338512at2759"/>
<feature type="region of interest" description="Disordered" evidence="1">
    <location>
        <begin position="209"/>
        <end position="286"/>
    </location>
</feature>
<dbReference type="Proteomes" id="UP000664169">
    <property type="component" value="Unassembled WGS sequence"/>
</dbReference>
<feature type="region of interest" description="Disordered" evidence="1">
    <location>
        <begin position="136"/>
        <end position="163"/>
    </location>
</feature>
<dbReference type="EMBL" id="CAJPDQ010000031">
    <property type="protein sequence ID" value="CAF9929148.1"/>
    <property type="molecule type" value="Genomic_DNA"/>
</dbReference>
<evidence type="ECO:0000313" key="3">
    <source>
        <dbReference type="EMBL" id="CAF9929148.1"/>
    </source>
</evidence>
<keyword evidence="2" id="KW-1133">Transmembrane helix</keyword>
<reference evidence="3" key="1">
    <citation type="submission" date="2021-03" db="EMBL/GenBank/DDBJ databases">
        <authorList>
            <person name="Tagirdzhanova G."/>
        </authorList>
    </citation>
    <scope>NUCLEOTIDE SEQUENCE</scope>
</reference>
<organism evidence="3 4">
    <name type="scientific">Gomphillus americanus</name>
    <dbReference type="NCBI Taxonomy" id="1940652"/>
    <lineage>
        <taxon>Eukaryota</taxon>
        <taxon>Fungi</taxon>
        <taxon>Dikarya</taxon>
        <taxon>Ascomycota</taxon>
        <taxon>Pezizomycotina</taxon>
        <taxon>Lecanoromycetes</taxon>
        <taxon>OSLEUM clade</taxon>
        <taxon>Ostropomycetidae</taxon>
        <taxon>Ostropales</taxon>
        <taxon>Graphidaceae</taxon>
        <taxon>Gomphilloideae</taxon>
        <taxon>Gomphillus</taxon>
    </lineage>
</organism>
<dbReference type="AlphaFoldDB" id="A0A8H3FQU8"/>
<feature type="transmembrane region" description="Helical" evidence="2">
    <location>
        <begin position="104"/>
        <end position="127"/>
    </location>
</feature>
<sequence length="337" mass="35465">MTNLSSSAYTQCGNAGSCCPLGYLCNNGGCIIDNQLASPSSVSGSSGANTATQTSLPSSTQTLFPASATSKGSSFPSSSAAAAGATNNPAATSTPSGPQFPIEAILVGLFPGLVAGCIISFLIVCCLGRRRTRERFASESSSSLGPTVAKISDPIYDPDQSTTRTDFLRQQSCRIAKKASHSILGRGNTNDSPASDSSIQRMRSLFRKASHSPMTPDNSHQWTRNPTHLNHLSEHNMPDPSSAAERALHDRIGRSDTISTGGGPRTPRREPSMESIPIYNNTPDARGYERNTVFADLLPAVSMRSAENQGFQGTHGRKASAGPMPPMFLGSPLDTGR</sequence>
<accession>A0A8H3FQU8</accession>
<proteinExistence type="predicted"/>
<evidence type="ECO:0000313" key="4">
    <source>
        <dbReference type="Proteomes" id="UP000664169"/>
    </source>
</evidence>